<name>A0AAJ2N7U2_9BACL</name>
<protein>
    <submittedName>
        <fullName evidence="1">Uncharacterized protein</fullName>
    </submittedName>
</protein>
<reference evidence="2" key="1">
    <citation type="submission" date="2023-09" db="EMBL/GenBank/DDBJ databases">
        <title>Paenibacillus sp. chi10 Genome sequencing and assembly.</title>
        <authorList>
            <person name="Kim I."/>
        </authorList>
    </citation>
    <scope>NUCLEOTIDE SEQUENCE [LARGE SCALE GENOMIC DNA]</scope>
    <source>
        <strain evidence="2">chi10</strain>
    </source>
</reference>
<dbReference type="EMBL" id="JAVYAA010000010">
    <property type="protein sequence ID" value="MDT8979920.1"/>
    <property type="molecule type" value="Genomic_DNA"/>
</dbReference>
<evidence type="ECO:0000313" key="1">
    <source>
        <dbReference type="EMBL" id="MDT8979920.1"/>
    </source>
</evidence>
<gene>
    <name evidence="1" type="ORF">RQP50_27150</name>
</gene>
<comment type="caution">
    <text evidence="1">The sequence shown here is derived from an EMBL/GenBank/DDBJ whole genome shotgun (WGS) entry which is preliminary data.</text>
</comment>
<organism evidence="1 2">
    <name type="scientific">Paenibacillus suaedae</name>
    <dbReference type="NCBI Taxonomy" id="3077233"/>
    <lineage>
        <taxon>Bacteria</taxon>
        <taxon>Bacillati</taxon>
        <taxon>Bacillota</taxon>
        <taxon>Bacilli</taxon>
        <taxon>Bacillales</taxon>
        <taxon>Paenibacillaceae</taxon>
        <taxon>Paenibacillus</taxon>
    </lineage>
</organism>
<accession>A0AAJ2N7U2</accession>
<dbReference type="AlphaFoldDB" id="A0AAJ2N7U2"/>
<sequence>MNYIQPGNNCGWPKYHWRAERPTDDQEQ</sequence>
<proteinExistence type="predicted"/>
<dbReference type="Proteomes" id="UP001250538">
    <property type="component" value="Unassembled WGS sequence"/>
</dbReference>
<keyword evidence="2" id="KW-1185">Reference proteome</keyword>
<evidence type="ECO:0000313" key="2">
    <source>
        <dbReference type="Proteomes" id="UP001250538"/>
    </source>
</evidence>